<dbReference type="SUPFAM" id="SSF55961">
    <property type="entry name" value="Bet v1-like"/>
    <property type="match status" value="1"/>
</dbReference>
<evidence type="ECO:0000313" key="2">
    <source>
        <dbReference type="Proteomes" id="UP001589607"/>
    </source>
</evidence>
<name>A0ABV5GIF9_9FLAO</name>
<protein>
    <recommendedName>
        <fullName evidence="3">SRPBCC family protein</fullName>
    </recommendedName>
</protein>
<gene>
    <name evidence="1" type="ORF">ACFFVF_01435</name>
</gene>
<comment type="caution">
    <text evidence="1">The sequence shown here is derived from an EMBL/GenBank/DDBJ whole genome shotgun (WGS) entry which is preliminary data.</text>
</comment>
<dbReference type="RefSeq" id="WP_236456706.1">
    <property type="nucleotide sequence ID" value="NZ_CBCSGE010000025.1"/>
</dbReference>
<evidence type="ECO:0008006" key="3">
    <source>
        <dbReference type="Google" id="ProtNLM"/>
    </source>
</evidence>
<proteinExistence type="predicted"/>
<organism evidence="1 2">
    <name type="scientific">Flavobacterium jumunjinense</name>
    <dbReference type="NCBI Taxonomy" id="998845"/>
    <lineage>
        <taxon>Bacteria</taxon>
        <taxon>Pseudomonadati</taxon>
        <taxon>Bacteroidota</taxon>
        <taxon>Flavobacteriia</taxon>
        <taxon>Flavobacteriales</taxon>
        <taxon>Flavobacteriaceae</taxon>
        <taxon>Flavobacterium</taxon>
    </lineage>
</organism>
<dbReference type="Proteomes" id="UP001589607">
    <property type="component" value="Unassembled WGS sequence"/>
</dbReference>
<dbReference type="EMBL" id="JBHMEY010000003">
    <property type="protein sequence ID" value="MFB9095164.1"/>
    <property type="molecule type" value="Genomic_DNA"/>
</dbReference>
<accession>A0ABV5GIF9</accession>
<evidence type="ECO:0000313" key="1">
    <source>
        <dbReference type="EMBL" id="MFB9095164.1"/>
    </source>
</evidence>
<keyword evidence="2" id="KW-1185">Reference proteome</keyword>
<reference evidence="1 2" key="1">
    <citation type="submission" date="2024-09" db="EMBL/GenBank/DDBJ databases">
        <authorList>
            <person name="Sun Q."/>
            <person name="Mori K."/>
        </authorList>
    </citation>
    <scope>NUCLEOTIDE SEQUENCE [LARGE SCALE GENOMIC DNA]</scope>
    <source>
        <strain evidence="1 2">CECT 7955</strain>
    </source>
</reference>
<sequence length="159" mass="18553">MKVENIHQRIINAPINTISECLKTLATENDTIWPKEKWPSIRFKEGLKVGSKGGHGPIRYTIEVYEPNQIIQFRFSNPKDFKGIHKFEITATNTSQTIIKHTINMNVKGKGVLLWYFTILHLHNALIEDAFDKIENQFDTVKQPARWNIWVRVLRKLLS</sequence>